<dbReference type="OrthoDB" id="9771846at2"/>
<keyword evidence="2" id="KW-0808">Transferase</keyword>
<sequence length="290" mass="32950">MYKIAVLLTCFNRKQKTLDSLKHLYLSLEKVKDDISIDIYLTDDGSTDGTAVAVAENYPNINVLQGTGSLYWAGGMRNSWNEAIKTEYDAFLLLNDDTNVYDTMFTELIETHAYSQKKYGKGGIYCGPTMDKDSKEYTYGGHNFTNKFLAHFTKVLPNGKSPQSCELGNANIMWVSKNVVDEIGILSKKYIHGLADYDYTLMAVKKELPVLVTPNYLGNCSDDHTNPYKTFAKLSFKKRVTLLHSPVGLDFKSNLEYNRQHFPVRLPIVYLMGWAKVIFPTIYAKRHSNL</sequence>
<reference evidence="2 3" key="1">
    <citation type="submission" date="2019-03" db="EMBL/GenBank/DDBJ databases">
        <title>Genomic Encyclopedia of Archaeal and Bacterial Type Strains, Phase II (KMG-II): from individual species to whole genera.</title>
        <authorList>
            <person name="Goeker M."/>
        </authorList>
    </citation>
    <scope>NUCLEOTIDE SEQUENCE [LARGE SCALE GENOMIC DNA]</scope>
    <source>
        <strain evidence="2 3">DSM 25233</strain>
    </source>
</reference>
<evidence type="ECO:0000259" key="1">
    <source>
        <dbReference type="Pfam" id="PF00535"/>
    </source>
</evidence>
<dbReference type="Gene3D" id="3.90.550.10">
    <property type="entry name" value="Spore Coat Polysaccharide Biosynthesis Protein SpsA, Chain A"/>
    <property type="match status" value="1"/>
</dbReference>
<gene>
    <name evidence="2" type="ORF">CLV90_1829</name>
</gene>
<dbReference type="Pfam" id="PF00535">
    <property type="entry name" value="Glycos_transf_2"/>
    <property type="match status" value="1"/>
</dbReference>
<dbReference type="SUPFAM" id="SSF53448">
    <property type="entry name" value="Nucleotide-diphospho-sugar transferases"/>
    <property type="match status" value="1"/>
</dbReference>
<evidence type="ECO:0000313" key="2">
    <source>
        <dbReference type="EMBL" id="TDT44751.1"/>
    </source>
</evidence>
<dbReference type="RefSeq" id="WP_133687166.1">
    <property type="nucleotide sequence ID" value="NZ_SOAY01000011.1"/>
</dbReference>
<evidence type="ECO:0000313" key="3">
    <source>
        <dbReference type="Proteomes" id="UP000294749"/>
    </source>
</evidence>
<name>A0A4R7K1N2_9FLAO</name>
<dbReference type="EMBL" id="SOAY01000011">
    <property type="protein sequence ID" value="TDT44751.1"/>
    <property type="molecule type" value="Genomic_DNA"/>
</dbReference>
<proteinExistence type="predicted"/>
<dbReference type="InterPro" id="IPR029044">
    <property type="entry name" value="Nucleotide-diphossugar_trans"/>
</dbReference>
<organism evidence="2 3">
    <name type="scientific">Maribacter spongiicola</name>
    <dbReference type="NCBI Taxonomy" id="1206753"/>
    <lineage>
        <taxon>Bacteria</taxon>
        <taxon>Pseudomonadati</taxon>
        <taxon>Bacteroidota</taxon>
        <taxon>Flavobacteriia</taxon>
        <taxon>Flavobacteriales</taxon>
        <taxon>Flavobacteriaceae</taxon>
        <taxon>Maribacter</taxon>
    </lineage>
</organism>
<accession>A0A4R7K1N2</accession>
<dbReference type="GO" id="GO:0016740">
    <property type="term" value="F:transferase activity"/>
    <property type="evidence" value="ECO:0007669"/>
    <property type="project" value="UniProtKB-KW"/>
</dbReference>
<dbReference type="AlphaFoldDB" id="A0A4R7K1N2"/>
<feature type="domain" description="Glycosyltransferase 2-like" evidence="1">
    <location>
        <begin position="6"/>
        <end position="115"/>
    </location>
</feature>
<dbReference type="Proteomes" id="UP000294749">
    <property type="component" value="Unassembled WGS sequence"/>
</dbReference>
<comment type="caution">
    <text evidence="2">The sequence shown here is derived from an EMBL/GenBank/DDBJ whole genome shotgun (WGS) entry which is preliminary data.</text>
</comment>
<keyword evidence="3" id="KW-1185">Reference proteome</keyword>
<dbReference type="InterPro" id="IPR001173">
    <property type="entry name" value="Glyco_trans_2-like"/>
</dbReference>
<protein>
    <submittedName>
        <fullName evidence="2">GT2 family glycosyltransferase</fullName>
    </submittedName>
</protein>